<name>A0A1E1IWW8_LEIGU</name>
<sequence>MANALVRELMLPRRVGGVRRALKSSVSLSPDSFEMCGCVSSLAIVLDPRSPRIDVLLCVVVVVGVFSVASPFGLGLLCKEEKEVRRYILRCCFVSNGVGEGGPYASIHPPPPSPARPSRWCSEVCGGVGVCVLASDFLEAV</sequence>
<proteinExistence type="predicted"/>
<reference evidence="2" key="1">
    <citation type="submission" date="2012-08" db="EMBL/GenBank/DDBJ databases">
        <title>Comparative genomics of metastatic and non-metastatic Leishmania guyanensis provides insights into polygenic factors involved in Leishmania RNA virus infection.</title>
        <authorList>
            <person name="Smith D."/>
            <person name="Hertz-Fowler C."/>
            <person name="Martin R."/>
            <person name="Dickens N."/>
            <person name="Fasel N."/>
            <person name="Falquet L."/>
            <person name="Beverley S."/>
            <person name="Zangger H."/>
            <person name="Calderon-Copete S."/>
            <person name="Mottram J."/>
            <person name="Xenarios I."/>
        </authorList>
    </citation>
    <scope>NUCLEOTIDE SEQUENCE</scope>
    <source>
        <strain evidence="2">MHOM/BR/75/M4147/SSU:IR2SAT-LUC</strain>
    </source>
</reference>
<keyword evidence="1" id="KW-0812">Transmembrane</keyword>
<keyword evidence="1" id="KW-0472">Membrane</keyword>
<feature type="transmembrane region" description="Helical" evidence="1">
    <location>
        <begin position="53"/>
        <end position="77"/>
    </location>
</feature>
<dbReference type="EMBL" id="CALQ01000929">
    <property type="protein sequence ID" value="CCM15797.1"/>
    <property type="molecule type" value="Genomic_DNA"/>
</dbReference>
<accession>A0A1E1IWW8</accession>
<evidence type="ECO:0000313" key="2">
    <source>
        <dbReference type="EMBL" id="CCM15797.1"/>
    </source>
</evidence>
<protein>
    <submittedName>
        <fullName evidence="2">Uncharacterized protein</fullName>
    </submittedName>
</protein>
<gene>
    <name evidence="2" type="primary">LgM4147LRVhigh.23.01080.01830</name>
    <name evidence="2" type="ORF">BN36_2333120</name>
</gene>
<organism evidence="2">
    <name type="scientific">Leishmania guyanensis</name>
    <dbReference type="NCBI Taxonomy" id="5670"/>
    <lineage>
        <taxon>Eukaryota</taxon>
        <taxon>Discoba</taxon>
        <taxon>Euglenozoa</taxon>
        <taxon>Kinetoplastea</taxon>
        <taxon>Metakinetoplastina</taxon>
        <taxon>Trypanosomatida</taxon>
        <taxon>Trypanosomatidae</taxon>
        <taxon>Leishmaniinae</taxon>
        <taxon>Leishmania</taxon>
        <taxon>Leishmania guyanensis species complex</taxon>
    </lineage>
</organism>
<keyword evidence="1" id="KW-1133">Transmembrane helix</keyword>
<dbReference type="AlphaFoldDB" id="A0A1E1IWW8"/>
<evidence type="ECO:0000256" key="1">
    <source>
        <dbReference type="SAM" id="Phobius"/>
    </source>
</evidence>